<gene>
    <name evidence="2" type="ORF">HGM15179_010577</name>
</gene>
<evidence type="ECO:0000256" key="1">
    <source>
        <dbReference type="SAM" id="MobiDB-lite"/>
    </source>
</evidence>
<feature type="compositionally biased region" description="Pro residues" evidence="1">
    <location>
        <begin position="1"/>
        <end position="12"/>
    </location>
</feature>
<proteinExistence type="predicted"/>
<sequence>MADRPGPPPAGPRAPHASFFGPAARGNPVVDSFEAELRRVLGSLRRLRGAGNAEPPQHDLHRQGANTLFNIWIKYKARLPEWYYNERLVKVGDALAQIKEYKLALLQCYERYLQQFVSIKLDDVMDDVHRFKSTFFPNDVRDEKAALTFHALQARNVCIYQMVCSGDRNLQNPESLQTCLNVLTSLRLTMQVALPQENLCWLIYNGTVQIYTICRHLMVMGQSAKVLEYLLWASICMESSIPLLSVHYLTWRATLYTAVSQCYFDCQAGIHGEIFARRGLIKIDELKQLEDTRSSLEHTETEKIFREATLKMSVMIFKRAVYESRRKLNSVRQESKVNPRKAVNLSWPRTPTERLLVEMFDGAAAQFLAILEALSDSSRNLLPPHPPVPDEIEIRNVTSELFSAGLEILSGRESNDAYHFGVINPSSTLLQLMLTGEEGVSGDAAVKFVKLAFSYEEWDVFYSALEFVDNFLQTQDGPTWKKAEIELKLLTLMRPLVFSGKFEHSSPIRDGNSKEASARQGSKKTQTIRKESLKPEDPFNDLMILATTVFSCVSTSQQNVHPDKEILVDVVMCLWQKCKTELQQIQRSGSDCLEYIHKHQAYQWVHVLWIMNEIIEKSNIADTNVMFAEITLCLAAILENVADSTRLSKEKEGSASLSQDETFDMPEILMKTPTEQLQIAYEILEKAINDMNTARLMTLLPNGKSIFDDCCTKVDSNDEDLNSVLGCGDDKTGTDNGFVTDLHLELIQAQHRVAVKLLKITQGAQVVNRSLKSSKYHEKDVEDVLYLSEELIMKKIKRNKLSRAIFLMQKAAQKFPEELPTTSQRQLLEEALTLIEQVEAEQSALYHSLKEAMSCKKKSRTPPPPLLLSRSHCSMTFKPAPFDSDIQVSWYCILGCVAGGSTTKVRLNSNKLQNTGEQIPADGKILLEVQGLDANEKYVFAVAAYSSDGKLIGDAIGQMTKPILAYPPLSATTVRAYLTQVAYQTGNYRLARAAFSPMWDYFVSDSSPLPPNAAVISASNNLTISEKRLCFEAVSQISPITLHHFLRSIFAVSDINVVEGALFCDSICSNEIFYKEQVARLAECERMSVAIELSTWLNDASYTLQAVVQCYGLLTPFIYHKIFLVPVVQILIKCLAVLQEIPSGTLQRRQEGCYESIQHMIACTSYHIAKVLHSWNEYELAVVIINYGKKLLISPEVSPGLSGDVIIEETHTGKPVKSHSSKACHLAAIGKAAENLSTLESSLLKLTEPGGSQLTGKECPLFLYPVIACWTSERAYREVLKFKGQTRFLEFFVQLLHKVVNEEKFQWVLEWANGVEVHLKRRNENFLGTDGILKQAESLTPIEGTNAAGAQKASPSKKSTKKAMPKKGPLREYLMKNPDAMNPPETQKKGMDKLKKLAYQTLVMLLSKYVTRRKFCQMCLEEMPWKSQMNIYLAVAHYHLFIKNLEEQYSIGIRGSQQMDSYSILDPEIFSLNNSGTVLAREAVEDNTTPSLLEKSEVTETSTCKNFYWCTTENHFQLNFLFLLISVCLDSIIKQDRFPSNTLLLKHFTSIFLHLKRAVVLAHRGGHWTLLQNACRELWNYTQEFQLIANQSHSHMDAFPITWDFFWNTIWLPFYFASDMIIDMITHLQASNSLKIVDPEGDFCIPSCLGGIADETGGSNLHPQPPLDDVNVVDLRWICNLILKTIELLYQMKKWEALVHIAVQFNIFTHERFTEQVSPLLVYAQRQLLERIQQFSGPDSHESHFTKNLSDDVQKMSCRNYIGYKLQLPVARSASEGVFPGCFFNPETNNDSTDHNQAKALVSVPLDVNDTLKCFRETLEKSKYQSRALRHSRKLLSLFLAHTQENAGRAISSHISSSRKLKFNVADEVIFLPTPRDLSQENFSSMVESRPIPKSQLSVIISSYEQTIGILETSSQRDLKVQALHELGNLHFYAGNKRSAFKYWCQALDETLNIADALNTWQELSFPKDARDCFAVGRLTDMSQKFLSQAGAWGCLHAAVLVAKIAQYITTSQMKLRTNYCCFSAILFKTLFRASLPHPTSDYDFVEYETNFLIPGIDLFSDRYRADISTVVASLNFITFELHCAKQNLIILPLFTLYQYVVSEICKDPVKCVEGRILKIKVLTDIGFFMEAFHELSLLISGERIPWKVPAGYRYTEQMQALQKFDSSKSLMTATNLQVLEDTFNCSLSLTVVPLCNQQMMNKLTLAKMHLIICLSATINNIPEKVEKKVYSVDNNSLPEPNKTTTSNVKVDADQNSRQQEQRDRTVHLVDCKDELNMAMLKGILLTEAEESLSYLVQDIQEKCDGDIFLYSVEDLEALIEAKLELASISQQRHQGALSVALAFSAIRLFQDAKVFSVDVAHFQEEKEERECLDSTTEGVELPPRGTPQGHVNERLWLRCRATLVAALMTQIHGVGDVKGNEVAERRSVIKEVILEAEAFGDIETQAEMMMQAAILDLQEKRPVADIKLLLQNIISLLQEDIFISLPASLTLVKSMLLLADILPLQIVEDSEHCSSAVEPLNLLVLAHELTIKAIFDCGESIERQIEDSTLTCLVLPTKNVYLPQINVLAQVKMKIGHTLAEKVASTAAGDHLQWRHALRHLESALNLCRASATKKLDMEVELLFQIGRVERQIAETGHNNSSHAIETLLEAIKLSQQHDQKYELIRQSYLEIALSYLYFAKYNEDGSDTDELVPSKSSTSSGDMSSVEAMKSEVNKVQAWIAIRAARQVREAVLASQLLIGMKTIKEQNMKDEVQQKIPEFASMDLFSSYRDFISDGYNGVSETPEVSSTENKQITEDVQSESEGTESLVTKASQKKDTITWLHMIHYHNHLKRIYNTNLSGPGSPSARDGHLGLISDTGIVLRIAEMHSFLEKNLFEYSICCLENFPQELHDVEMPLSSATDSSEVSLDVSEITSEVSHVRVDSPVSVPAEEEERTESRATTASYKEINIQWYIPSVAKLSNHTETKVLLLYAYNTNPIKMSDITAFSPATAFPGQLWISLARIISLRKKLSDLKEQVEILMQGSKSFSTSVPTSFFEQNETLKISPSNKSKISDVKVHLDEKTEEMAKRCFFEVKALLSAVPAVSSPLTEIPFDVTLQSITNLEDMFDLANGCKITEGSLFNWIISLLN</sequence>
<evidence type="ECO:0000313" key="2">
    <source>
        <dbReference type="EMBL" id="TRZ16524.1"/>
    </source>
</evidence>
<feature type="region of interest" description="Disordered" evidence="1">
    <location>
        <begin position="1"/>
        <end position="20"/>
    </location>
</feature>
<feature type="compositionally biased region" description="Polar residues" evidence="1">
    <location>
        <begin position="2234"/>
        <end position="2250"/>
    </location>
</feature>
<comment type="caution">
    <text evidence="2">The sequence shown here is derived from an EMBL/GenBank/DDBJ whole genome shotgun (WGS) entry which is preliminary data.</text>
</comment>
<keyword evidence="3" id="KW-1185">Reference proteome</keyword>
<evidence type="ECO:0008006" key="4">
    <source>
        <dbReference type="Google" id="ProtNLM"/>
    </source>
</evidence>
<feature type="region of interest" description="Disordered" evidence="1">
    <location>
        <begin position="2234"/>
        <end position="2263"/>
    </location>
</feature>
<organism evidence="2 3">
    <name type="scientific">Zosterops borbonicus</name>
    <dbReference type="NCBI Taxonomy" id="364589"/>
    <lineage>
        <taxon>Eukaryota</taxon>
        <taxon>Metazoa</taxon>
        <taxon>Chordata</taxon>
        <taxon>Craniata</taxon>
        <taxon>Vertebrata</taxon>
        <taxon>Euteleostomi</taxon>
        <taxon>Archelosauria</taxon>
        <taxon>Archosauria</taxon>
        <taxon>Dinosauria</taxon>
        <taxon>Saurischia</taxon>
        <taxon>Theropoda</taxon>
        <taxon>Coelurosauria</taxon>
        <taxon>Aves</taxon>
        <taxon>Neognathae</taxon>
        <taxon>Neoaves</taxon>
        <taxon>Telluraves</taxon>
        <taxon>Australaves</taxon>
        <taxon>Passeriformes</taxon>
        <taxon>Sylvioidea</taxon>
        <taxon>Zosteropidae</taxon>
        <taxon>Zosterops</taxon>
    </lineage>
</organism>
<dbReference type="GO" id="GO:0060271">
    <property type="term" value="P:cilium assembly"/>
    <property type="evidence" value="ECO:0007669"/>
    <property type="project" value="TreeGrafter"/>
</dbReference>
<feature type="compositionally biased region" description="Polar residues" evidence="1">
    <location>
        <begin position="2782"/>
        <end position="2794"/>
    </location>
</feature>
<dbReference type="PANTHER" id="PTHR33487">
    <property type="entry name" value="CILIA- AND FLAGELLA-ASSOCIATED PROTEIN 54"/>
    <property type="match status" value="1"/>
</dbReference>
<feature type="compositionally biased region" description="Basic and acidic residues" evidence="1">
    <location>
        <begin position="504"/>
        <end position="517"/>
    </location>
</feature>
<accession>A0A8K1GEU9</accession>
<feature type="region of interest" description="Disordered" evidence="1">
    <location>
        <begin position="1345"/>
        <end position="1367"/>
    </location>
</feature>
<dbReference type="Pfam" id="PF14858">
    <property type="entry name" value="CFAP54_N"/>
    <property type="match status" value="1"/>
</dbReference>
<feature type="region of interest" description="Disordered" evidence="1">
    <location>
        <begin position="2782"/>
        <end position="2813"/>
    </location>
</feature>
<feature type="region of interest" description="Disordered" evidence="1">
    <location>
        <begin position="504"/>
        <end position="530"/>
    </location>
</feature>
<protein>
    <recommendedName>
        <fullName evidence="4">Cilia and flagella associated protein 54</fullName>
    </recommendedName>
</protein>
<name>A0A8K1GEU9_9PASS</name>
<dbReference type="OrthoDB" id="2104158at2759"/>
<dbReference type="EMBL" id="SWJQ01000309">
    <property type="protein sequence ID" value="TRZ16524.1"/>
    <property type="molecule type" value="Genomic_DNA"/>
</dbReference>
<reference evidence="2" key="1">
    <citation type="submission" date="2019-04" db="EMBL/GenBank/DDBJ databases">
        <title>Genome assembly of Zosterops borbonicus 15179.</title>
        <authorList>
            <person name="Leroy T."/>
            <person name="Anselmetti Y."/>
            <person name="Tilak M.-K."/>
            <person name="Nabholz B."/>
        </authorList>
    </citation>
    <scope>NUCLEOTIDE SEQUENCE</scope>
    <source>
        <strain evidence="2">HGM_15179</strain>
        <tissue evidence="2">Muscle</tissue>
    </source>
</reference>
<dbReference type="PANTHER" id="PTHR33487:SF1">
    <property type="entry name" value="CILIA- AND FLAGELLA-ASSOCIATED PROTEIN 54"/>
    <property type="match status" value="1"/>
</dbReference>
<evidence type="ECO:0000313" key="3">
    <source>
        <dbReference type="Proteomes" id="UP000796761"/>
    </source>
</evidence>
<dbReference type="Proteomes" id="UP000796761">
    <property type="component" value="Unassembled WGS sequence"/>
</dbReference>
<feature type="compositionally biased region" description="Basic and acidic residues" evidence="1">
    <location>
        <begin position="2251"/>
        <end position="2263"/>
    </location>
</feature>
<dbReference type="InterPro" id="IPR027912">
    <property type="entry name" value="CFAP54"/>
</dbReference>